<evidence type="ECO:0000256" key="1">
    <source>
        <dbReference type="ARBA" id="ARBA00022605"/>
    </source>
</evidence>
<feature type="binding site" evidence="7">
    <location>
        <position position="56"/>
    </location>
    <ligand>
        <name>substrate</name>
    </ligand>
</feature>
<comment type="function">
    <text evidence="7">Catalyzes the specific phosphorylation of the 3-hydroxyl group of shikimic acid using ATP as a cosubstrate.</text>
</comment>
<comment type="cofactor">
    <cofactor evidence="7">
        <name>Mg(2+)</name>
        <dbReference type="ChEBI" id="CHEBI:18420"/>
    </cofactor>
    <text evidence="7">Binds 1 Mg(2+) ion per subunit.</text>
</comment>
<dbReference type="InterPro" id="IPR027417">
    <property type="entry name" value="P-loop_NTPase"/>
</dbReference>
<gene>
    <name evidence="7" type="primary">aroK</name>
    <name evidence="8" type="ORF">CA834_12240</name>
</gene>
<dbReference type="Gene3D" id="3.40.50.300">
    <property type="entry name" value="P-loop containing nucleotide triphosphate hydrolases"/>
    <property type="match status" value="1"/>
</dbReference>
<dbReference type="GO" id="GO:0009073">
    <property type="term" value="P:aromatic amino acid family biosynthetic process"/>
    <property type="evidence" value="ECO:0007669"/>
    <property type="project" value="UniProtKB-KW"/>
</dbReference>
<dbReference type="OrthoDB" id="9800332at2"/>
<dbReference type="PRINTS" id="PR01100">
    <property type="entry name" value="SHIKIMTKNASE"/>
</dbReference>
<keyword evidence="2 7" id="KW-0808">Transferase</keyword>
<feature type="binding site" evidence="7">
    <location>
        <position position="32"/>
    </location>
    <ligand>
        <name>substrate</name>
    </ligand>
</feature>
<dbReference type="GO" id="GO:0008652">
    <property type="term" value="P:amino acid biosynthetic process"/>
    <property type="evidence" value="ECO:0007669"/>
    <property type="project" value="UniProtKB-KW"/>
</dbReference>
<comment type="pathway">
    <text evidence="7">Metabolic intermediate biosynthesis; chorismate biosynthesis; chorismate from D-erythrose 4-phosphate and phosphoenolpyruvate: step 5/7.</text>
</comment>
<dbReference type="UniPathway" id="UPA00053">
    <property type="reaction ID" value="UER00088"/>
</dbReference>
<evidence type="ECO:0000313" key="9">
    <source>
        <dbReference type="Proteomes" id="UP000216840"/>
    </source>
</evidence>
<evidence type="ECO:0000256" key="6">
    <source>
        <dbReference type="ARBA" id="ARBA00023141"/>
    </source>
</evidence>
<evidence type="ECO:0000256" key="2">
    <source>
        <dbReference type="ARBA" id="ARBA00022679"/>
    </source>
</evidence>
<protein>
    <recommendedName>
        <fullName evidence="7">Shikimate kinase</fullName>
        <shortName evidence="7">SK</shortName>
        <ecNumber evidence="7">2.7.1.71</ecNumber>
    </recommendedName>
</protein>
<dbReference type="Pfam" id="PF01202">
    <property type="entry name" value="SKI"/>
    <property type="match status" value="1"/>
</dbReference>
<dbReference type="GO" id="GO:0004765">
    <property type="term" value="F:shikimate kinase activity"/>
    <property type="evidence" value="ECO:0007669"/>
    <property type="project" value="UniProtKB-UniRule"/>
</dbReference>
<evidence type="ECO:0000256" key="7">
    <source>
        <dbReference type="HAMAP-Rule" id="MF_00109"/>
    </source>
</evidence>
<dbReference type="SUPFAM" id="SSF52540">
    <property type="entry name" value="P-loop containing nucleoside triphosphate hydrolases"/>
    <property type="match status" value="1"/>
</dbReference>
<feature type="binding site" evidence="7">
    <location>
        <position position="79"/>
    </location>
    <ligand>
        <name>substrate</name>
    </ligand>
</feature>
<sequence>MIILLIGYMGSGKTTVGKKLADVLDFAFVDLDEYISEKEESYISSIFDEKGEIYFRKKESEYLDYILKSSENLVLALGGGTPCYGENMSYIKNNEQAISFYIKLPIQDLTNRLMTEKQKRPLIKHMATKDELTEFIGKHLFERSGFYSEADYTINAANKTVEEITEAIVLNLI</sequence>
<keyword evidence="1 7" id="KW-0028">Amino-acid biosynthesis</keyword>
<keyword evidence="9" id="KW-1185">Reference proteome</keyword>
<keyword evidence="5 7" id="KW-0067">ATP-binding</keyword>
<keyword evidence="7" id="KW-0963">Cytoplasm</keyword>
<comment type="subunit">
    <text evidence="7">Monomer.</text>
</comment>
<accession>A0A265UQY6</accession>
<dbReference type="Proteomes" id="UP000216840">
    <property type="component" value="Unassembled WGS sequence"/>
</dbReference>
<comment type="subcellular location">
    <subcellularLocation>
        <location evidence="7">Cytoplasm</location>
    </subcellularLocation>
</comment>
<evidence type="ECO:0000313" key="8">
    <source>
        <dbReference type="EMBL" id="OZV67704.1"/>
    </source>
</evidence>
<dbReference type="CDD" id="cd00464">
    <property type="entry name" value="SK"/>
    <property type="match status" value="1"/>
</dbReference>
<dbReference type="PANTHER" id="PTHR21087">
    <property type="entry name" value="SHIKIMATE KINASE"/>
    <property type="match status" value="1"/>
</dbReference>
<comment type="similarity">
    <text evidence="7">Belongs to the shikimate kinase family.</text>
</comment>
<evidence type="ECO:0000256" key="4">
    <source>
        <dbReference type="ARBA" id="ARBA00022777"/>
    </source>
</evidence>
<comment type="catalytic activity">
    <reaction evidence="7">
        <text>shikimate + ATP = 3-phosphoshikimate + ADP + H(+)</text>
        <dbReference type="Rhea" id="RHEA:13121"/>
        <dbReference type="ChEBI" id="CHEBI:15378"/>
        <dbReference type="ChEBI" id="CHEBI:30616"/>
        <dbReference type="ChEBI" id="CHEBI:36208"/>
        <dbReference type="ChEBI" id="CHEBI:145989"/>
        <dbReference type="ChEBI" id="CHEBI:456216"/>
        <dbReference type="EC" id="2.7.1.71"/>
    </reaction>
</comment>
<dbReference type="EC" id="2.7.1.71" evidence="7"/>
<dbReference type="InterPro" id="IPR031322">
    <property type="entry name" value="Shikimate/glucono_kinase"/>
</dbReference>
<keyword evidence="4 7" id="KW-0418">Kinase</keyword>
<keyword evidence="7" id="KW-0479">Metal-binding</keyword>
<dbReference type="GO" id="GO:0000287">
    <property type="term" value="F:magnesium ion binding"/>
    <property type="evidence" value="ECO:0007669"/>
    <property type="project" value="UniProtKB-UniRule"/>
</dbReference>
<organism evidence="8 9">
    <name type="scientific">Winogradskyella aurantia</name>
    <dbReference type="NCBI Taxonomy" id="1915063"/>
    <lineage>
        <taxon>Bacteria</taxon>
        <taxon>Pseudomonadati</taxon>
        <taxon>Bacteroidota</taxon>
        <taxon>Flavobacteriia</taxon>
        <taxon>Flavobacteriales</taxon>
        <taxon>Flavobacteriaceae</taxon>
        <taxon>Winogradskyella</taxon>
    </lineage>
</organism>
<comment type="caution">
    <text evidence="7">Lacks conserved residue(s) required for the propagation of feature annotation.</text>
</comment>
<proteinExistence type="inferred from homology"/>
<evidence type="ECO:0000256" key="5">
    <source>
        <dbReference type="ARBA" id="ARBA00022840"/>
    </source>
</evidence>
<name>A0A265UQY6_9FLAO</name>
<evidence type="ECO:0000256" key="3">
    <source>
        <dbReference type="ARBA" id="ARBA00022741"/>
    </source>
</evidence>
<reference evidence="8 9" key="1">
    <citation type="submission" date="2017-05" db="EMBL/GenBank/DDBJ databases">
        <title>The draft genome sequence of Idiomarina salinarum WNB302.</title>
        <authorList>
            <person name="Sun Y."/>
            <person name="Chen B."/>
            <person name="Du Z."/>
        </authorList>
    </citation>
    <scope>NUCLEOTIDE SEQUENCE [LARGE SCALE GENOMIC DNA]</scope>
    <source>
        <strain evidence="8 9">WNB302</strain>
    </source>
</reference>
<dbReference type="EMBL" id="NGJN01000006">
    <property type="protein sequence ID" value="OZV67704.1"/>
    <property type="molecule type" value="Genomic_DNA"/>
</dbReference>
<comment type="caution">
    <text evidence="8">The sequence shown here is derived from an EMBL/GenBank/DDBJ whole genome shotgun (WGS) entry which is preliminary data.</text>
</comment>
<dbReference type="InterPro" id="IPR000623">
    <property type="entry name" value="Shikimate_kinase/TSH1"/>
</dbReference>
<keyword evidence="3 7" id="KW-0547">Nucleotide-binding</keyword>
<dbReference type="RefSeq" id="WP_094968997.1">
    <property type="nucleotide sequence ID" value="NZ_NGJN01000006.1"/>
</dbReference>
<dbReference type="GO" id="GO:0009423">
    <property type="term" value="P:chorismate biosynthetic process"/>
    <property type="evidence" value="ECO:0007669"/>
    <property type="project" value="UniProtKB-UniRule"/>
</dbReference>
<feature type="binding site" evidence="7">
    <location>
        <position position="120"/>
    </location>
    <ligand>
        <name>ATP</name>
        <dbReference type="ChEBI" id="CHEBI:30616"/>
    </ligand>
</feature>
<dbReference type="PANTHER" id="PTHR21087:SF16">
    <property type="entry name" value="SHIKIMATE KINASE 1, CHLOROPLASTIC"/>
    <property type="match status" value="1"/>
</dbReference>
<dbReference type="GO" id="GO:0005829">
    <property type="term" value="C:cytosol"/>
    <property type="evidence" value="ECO:0007669"/>
    <property type="project" value="TreeGrafter"/>
</dbReference>
<feature type="binding site" evidence="7">
    <location>
        <position position="143"/>
    </location>
    <ligand>
        <name>substrate</name>
    </ligand>
</feature>
<feature type="binding site" evidence="7">
    <location>
        <position position="14"/>
    </location>
    <ligand>
        <name>Mg(2+)</name>
        <dbReference type="ChEBI" id="CHEBI:18420"/>
    </ligand>
</feature>
<dbReference type="GO" id="GO:0005524">
    <property type="term" value="F:ATP binding"/>
    <property type="evidence" value="ECO:0007669"/>
    <property type="project" value="UniProtKB-UniRule"/>
</dbReference>
<dbReference type="HAMAP" id="MF_00109">
    <property type="entry name" value="Shikimate_kinase"/>
    <property type="match status" value="1"/>
</dbReference>
<dbReference type="AlphaFoldDB" id="A0A265UQY6"/>
<feature type="binding site" evidence="7">
    <location>
        <begin position="10"/>
        <end position="15"/>
    </location>
    <ligand>
        <name>ATP</name>
        <dbReference type="ChEBI" id="CHEBI:30616"/>
    </ligand>
</feature>
<keyword evidence="7" id="KW-0460">Magnesium</keyword>
<keyword evidence="6 7" id="KW-0057">Aromatic amino acid biosynthesis</keyword>